<dbReference type="Pfam" id="PF12704">
    <property type="entry name" value="MacB_PCD"/>
    <property type="match status" value="1"/>
</dbReference>
<keyword evidence="11" id="KW-1185">Reference proteome</keyword>
<evidence type="ECO:0000313" key="10">
    <source>
        <dbReference type="EMBL" id="QPH40879.1"/>
    </source>
</evidence>
<evidence type="ECO:0000259" key="9">
    <source>
        <dbReference type="Pfam" id="PF12704"/>
    </source>
</evidence>
<keyword evidence="2" id="KW-1003">Cell membrane</keyword>
<sequence length="393" mass="44625">MFKHLFKLIWNKRKQNFLFLSEILISFLVIFAVFSYLTYYYQNYRKPLGFEYEKVWSITYGNRQLPKDLDSLNTFYDNLTKSLKAMPQIEQVTYSGSNYPYSDSFMSTGLTHKGKKFNNVSDFRVSDDYQKVWNISLLEGRWFTPEDAVSKDRGVIINETLKTEMFGTQNAAGKFISDYNGANKLKVLGVIADVKMNGDFVPGNNAMFSRLDTGYLRWTNTALLKVRETADATFESKLYKLMATATNSSVEIQHVDEMRDARNKQTIIPMTIFIIIASFLIINVALGLFGVLWYNINKRKGEIGLRRAIGASGNAVSYQLVMESIILATMSLIVGCFFAIQFPLLNIYNVPASVYVISILISIVFIYALVFACSLYPGKQAAGIHPAIALHEE</sequence>
<dbReference type="GO" id="GO:0005886">
    <property type="term" value="C:plasma membrane"/>
    <property type="evidence" value="ECO:0007669"/>
    <property type="project" value="UniProtKB-SubCell"/>
</dbReference>
<dbReference type="EMBL" id="CP064939">
    <property type="protein sequence ID" value="QPH40879.1"/>
    <property type="molecule type" value="Genomic_DNA"/>
</dbReference>
<dbReference type="InterPro" id="IPR025857">
    <property type="entry name" value="MacB_PCD"/>
</dbReference>
<feature type="transmembrane region" description="Helical" evidence="7">
    <location>
        <begin position="20"/>
        <end position="41"/>
    </location>
</feature>
<reference evidence="10 11" key="1">
    <citation type="submission" date="2020-11" db="EMBL/GenBank/DDBJ databases">
        <title>Pedobacter endophytica, an endophytic bacteria isolated form Carex pumila.</title>
        <authorList>
            <person name="Peng Y."/>
            <person name="Jiang L."/>
            <person name="Lee J."/>
        </authorList>
    </citation>
    <scope>NUCLEOTIDE SEQUENCE [LARGE SCALE GENOMIC DNA]</scope>
    <source>
        <strain evidence="10 11">JBR3-12</strain>
    </source>
</reference>
<dbReference type="Proteomes" id="UP000594759">
    <property type="component" value="Chromosome"/>
</dbReference>
<feature type="domain" description="MacB-like periplasmic core" evidence="9">
    <location>
        <begin position="23"/>
        <end position="231"/>
    </location>
</feature>
<proteinExistence type="inferred from homology"/>
<protein>
    <submittedName>
        <fullName evidence="10">ABC transporter permease</fullName>
    </submittedName>
</protein>
<comment type="similarity">
    <text evidence="6">Belongs to the ABC-4 integral membrane protein family.</text>
</comment>
<accession>A0A7S9L266</accession>
<evidence type="ECO:0000256" key="5">
    <source>
        <dbReference type="ARBA" id="ARBA00023136"/>
    </source>
</evidence>
<dbReference type="Pfam" id="PF02687">
    <property type="entry name" value="FtsX"/>
    <property type="match status" value="1"/>
</dbReference>
<dbReference type="PANTHER" id="PTHR30572:SF4">
    <property type="entry name" value="ABC TRANSPORTER PERMEASE YTRF"/>
    <property type="match status" value="1"/>
</dbReference>
<evidence type="ECO:0000259" key="8">
    <source>
        <dbReference type="Pfam" id="PF02687"/>
    </source>
</evidence>
<keyword evidence="4 7" id="KW-1133">Transmembrane helix</keyword>
<evidence type="ECO:0000256" key="6">
    <source>
        <dbReference type="ARBA" id="ARBA00038076"/>
    </source>
</evidence>
<evidence type="ECO:0000313" key="11">
    <source>
        <dbReference type="Proteomes" id="UP000594759"/>
    </source>
</evidence>
<comment type="subcellular location">
    <subcellularLocation>
        <location evidence="1">Cell membrane</location>
        <topology evidence="1">Multi-pass membrane protein</topology>
    </subcellularLocation>
</comment>
<feature type="transmembrane region" description="Helical" evidence="7">
    <location>
        <begin position="267"/>
        <end position="294"/>
    </location>
</feature>
<keyword evidence="5 7" id="KW-0472">Membrane</keyword>
<feature type="transmembrane region" description="Helical" evidence="7">
    <location>
        <begin position="315"/>
        <end position="340"/>
    </location>
</feature>
<feature type="transmembrane region" description="Helical" evidence="7">
    <location>
        <begin position="352"/>
        <end position="376"/>
    </location>
</feature>
<dbReference type="InterPro" id="IPR050250">
    <property type="entry name" value="Macrolide_Exporter_MacB"/>
</dbReference>
<evidence type="ECO:0000256" key="1">
    <source>
        <dbReference type="ARBA" id="ARBA00004651"/>
    </source>
</evidence>
<evidence type="ECO:0000256" key="7">
    <source>
        <dbReference type="SAM" id="Phobius"/>
    </source>
</evidence>
<evidence type="ECO:0000256" key="2">
    <source>
        <dbReference type="ARBA" id="ARBA00022475"/>
    </source>
</evidence>
<evidence type="ECO:0000256" key="3">
    <source>
        <dbReference type="ARBA" id="ARBA00022692"/>
    </source>
</evidence>
<dbReference type="RefSeq" id="WP_196100333.1">
    <property type="nucleotide sequence ID" value="NZ_CP064939.1"/>
</dbReference>
<evidence type="ECO:0000256" key="4">
    <source>
        <dbReference type="ARBA" id="ARBA00022989"/>
    </source>
</evidence>
<feature type="domain" description="ABC3 transporter permease C-terminal" evidence="8">
    <location>
        <begin position="274"/>
        <end position="386"/>
    </location>
</feature>
<gene>
    <name evidence="10" type="ORF">IZT61_06330</name>
</gene>
<keyword evidence="3 7" id="KW-0812">Transmembrane</keyword>
<name>A0A7S9L266_9SPHI</name>
<dbReference type="AlphaFoldDB" id="A0A7S9L266"/>
<dbReference type="PANTHER" id="PTHR30572">
    <property type="entry name" value="MEMBRANE COMPONENT OF TRANSPORTER-RELATED"/>
    <property type="match status" value="1"/>
</dbReference>
<dbReference type="InterPro" id="IPR003838">
    <property type="entry name" value="ABC3_permease_C"/>
</dbReference>
<organism evidence="10 11">
    <name type="scientific">Pedobacter endophyticus</name>
    <dbReference type="NCBI Taxonomy" id="2789740"/>
    <lineage>
        <taxon>Bacteria</taxon>
        <taxon>Pseudomonadati</taxon>
        <taxon>Bacteroidota</taxon>
        <taxon>Sphingobacteriia</taxon>
        <taxon>Sphingobacteriales</taxon>
        <taxon>Sphingobacteriaceae</taxon>
        <taxon>Pedobacter</taxon>
    </lineage>
</organism>
<dbReference type="KEGG" id="pex:IZT61_06330"/>
<dbReference type="GO" id="GO:0022857">
    <property type="term" value="F:transmembrane transporter activity"/>
    <property type="evidence" value="ECO:0007669"/>
    <property type="project" value="TreeGrafter"/>
</dbReference>